<organism evidence="1">
    <name type="scientific">human gut metagenome</name>
    <dbReference type="NCBI Taxonomy" id="408170"/>
    <lineage>
        <taxon>unclassified sequences</taxon>
        <taxon>metagenomes</taxon>
        <taxon>organismal metagenomes</taxon>
    </lineage>
</organism>
<reference evidence="1" key="1">
    <citation type="submission" date="2013-12" db="EMBL/GenBank/DDBJ databases">
        <title>A Varibaculum cambriense genome reconstructed from a premature infant gut community with otherwise low bacterial novelty that shifts toward anaerobic metabolism during the third week of life.</title>
        <authorList>
            <person name="Brown C.T."/>
            <person name="Sharon I."/>
            <person name="Thomas B.C."/>
            <person name="Castelle C.J."/>
            <person name="Morowitz M.J."/>
            <person name="Banfield J.F."/>
        </authorList>
    </citation>
    <scope>NUCLEOTIDE SEQUENCE</scope>
</reference>
<dbReference type="EMBL" id="AZMM01018857">
    <property type="protein sequence ID" value="ETJ16287.1"/>
    <property type="molecule type" value="Genomic_DNA"/>
</dbReference>
<accession>W1WDQ1</accession>
<sequence>MIKQWTNQSINHCLPKDYPIFAIARFHIISRFESNYFSERIPVVINIDHFLIS</sequence>
<protein>
    <submittedName>
        <fullName evidence="1">Uncharacterized protein</fullName>
    </submittedName>
</protein>
<name>W1WDQ1_9ZZZZ</name>
<evidence type="ECO:0000313" key="1">
    <source>
        <dbReference type="EMBL" id="ETJ16287.1"/>
    </source>
</evidence>
<proteinExistence type="predicted"/>
<dbReference type="AlphaFoldDB" id="W1WDQ1"/>
<gene>
    <name evidence="1" type="ORF">Q604_UNBc4C00076G0001</name>
</gene>
<feature type="non-terminal residue" evidence="1">
    <location>
        <position position="53"/>
    </location>
</feature>
<comment type="caution">
    <text evidence="1">The sequence shown here is derived from an EMBL/GenBank/DDBJ whole genome shotgun (WGS) entry which is preliminary data.</text>
</comment>